<evidence type="ECO:0000313" key="16">
    <source>
        <dbReference type="EMBL" id="KAH8495790.1"/>
    </source>
</evidence>
<name>A0A8T2XS05_POPDE</name>
<feature type="active site" description="Proton acceptor" evidence="10">
    <location>
        <position position="334"/>
    </location>
</feature>
<dbReference type="InterPro" id="IPR016182">
    <property type="entry name" value="Cu_amine_oxidase_N-reg"/>
</dbReference>
<evidence type="ECO:0000259" key="14">
    <source>
        <dbReference type="Pfam" id="PF02727"/>
    </source>
</evidence>
<evidence type="ECO:0000256" key="5">
    <source>
        <dbReference type="ARBA" id="ARBA00022772"/>
    </source>
</evidence>
<keyword evidence="4 12" id="KW-0479">Metal-binding</keyword>
<evidence type="ECO:0000256" key="8">
    <source>
        <dbReference type="ARBA" id="ARBA00023157"/>
    </source>
</evidence>
<dbReference type="Pfam" id="PF01179">
    <property type="entry name" value="Cu_amine_oxid"/>
    <property type="match status" value="1"/>
</dbReference>
<evidence type="ECO:0000256" key="1">
    <source>
        <dbReference type="ARBA" id="ARBA00001935"/>
    </source>
</evidence>
<proteinExistence type="inferred from homology"/>
<dbReference type="GO" id="GO:0009308">
    <property type="term" value="P:amine metabolic process"/>
    <property type="evidence" value="ECO:0007669"/>
    <property type="project" value="UniProtKB-UniRule"/>
</dbReference>
<dbReference type="InterPro" id="IPR000269">
    <property type="entry name" value="Cu_amine_oxidase"/>
</dbReference>
<dbReference type="EC" id="1.4.3.-" evidence="12"/>
<dbReference type="Pfam" id="PF02728">
    <property type="entry name" value="Cu_amine_oxidN3"/>
    <property type="match status" value="1"/>
</dbReference>
<dbReference type="InterPro" id="IPR015802">
    <property type="entry name" value="Cu_amine_oxidase_N3"/>
</dbReference>
<comment type="subunit">
    <text evidence="3">Homodimer.</text>
</comment>
<dbReference type="SUPFAM" id="SSF49998">
    <property type="entry name" value="Amine oxidase catalytic domain"/>
    <property type="match status" value="1"/>
</dbReference>
<dbReference type="FunFam" id="3.10.450.40:FF:000012">
    <property type="entry name" value="Amine oxidase"/>
    <property type="match status" value="1"/>
</dbReference>
<comment type="PTM">
    <text evidence="11 12">Topaquinone (TPQ) is generated by copper-dependent autoxidation of a specific tyrosyl residue.</text>
</comment>
<gene>
    <name evidence="16" type="ORF">H0E87_018830</name>
</gene>
<evidence type="ECO:0000256" key="3">
    <source>
        <dbReference type="ARBA" id="ARBA00011738"/>
    </source>
</evidence>
<dbReference type="Gene3D" id="3.10.450.40">
    <property type="match status" value="2"/>
</dbReference>
<dbReference type="FunFam" id="3.10.450.40:FF:000005">
    <property type="entry name" value="Amine oxidase"/>
    <property type="match status" value="1"/>
</dbReference>
<evidence type="ECO:0000256" key="11">
    <source>
        <dbReference type="PIRSR" id="PIRSR600269-51"/>
    </source>
</evidence>
<evidence type="ECO:0000256" key="4">
    <source>
        <dbReference type="ARBA" id="ARBA00022723"/>
    </source>
</evidence>
<evidence type="ECO:0000256" key="10">
    <source>
        <dbReference type="PIRSR" id="PIRSR600269-50"/>
    </source>
</evidence>
<accession>A0A8T2XS05</accession>
<dbReference type="GO" id="GO:0005507">
    <property type="term" value="F:copper ion binding"/>
    <property type="evidence" value="ECO:0007669"/>
    <property type="project" value="InterPro"/>
</dbReference>
<evidence type="ECO:0000259" key="13">
    <source>
        <dbReference type="Pfam" id="PF01179"/>
    </source>
</evidence>
<organism evidence="16 17">
    <name type="scientific">Populus deltoides</name>
    <name type="common">Eastern poplar</name>
    <name type="synonym">Eastern cottonwood</name>
    <dbReference type="NCBI Taxonomy" id="3696"/>
    <lineage>
        <taxon>Eukaryota</taxon>
        <taxon>Viridiplantae</taxon>
        <taxon>Streptophyta</taxon>
        <taxon>Embryophyta</taxon>
        <taxon>Tracheophyta</taxon>
        <taxon>Spermatophyta</taxon>
        <taxon>Magnoliopsida</taxon>
        <taxon>eudicotyledons</taxon>
        <taxon>Gunneridae</taxon>
        <taxon>Pentapetalae</taxon>
        <taxon>rosids</taxon>
        <taxon>fabids</taxon>
        <taxon>Malpighiales</taxon>
        <taxon>Salicaceae</taxon>
        <taxon>Saliceae</taxon>
        <taxon>Populus</taxon>
    </lineage>
</organism>
<feature type="domain" description="Copper amine oxidase N2-terminal" evidence="14">
    <location>
        <begin position="40"/>
        <end position="120"/>
    </location>
</feature>
<dbReference type="GO" id="GO:0008131">
    <property type="term" value="F:primary methylamine oxidase activity"/>
    <property type="evidence" value="ECO:0007669"/>
    <property type="project" value="UniProtKB-EC"/>
</dbReference>
<feature type="modified residue" description="2',4',5'-topaquinone" evidence="11">
    <location>
        <position position="422"/>
    </location>
</feature>
<dbReference type="GO" id="GO:0048038">
    <property type="term" value="F:quinone binding"/>
    <property type="evidence" value="ECO:0007669"/>
    <property type="project" value="InterPro"/>
</dbReference>
<sequence length="686" mass="77075">MKKLQSSFIAMASTILKVVLLLLFSSFTISPISCYKGAQHPLDPLSPKELTLVQTIVKKSYNPSSNNTISFHYVGLDEPEKPTVLSWLSKPSTKTLPRRALVFTRVNEQTHEIIVDLSKRIIVYDEVYKGLGYPLLTAEEQIAAIQLPLTYGPFIESAKKRDLNVSYVVCSTFTVGWFGGVERTKRVVKVQCFYNKGTVNLYLRPIEGIGIVVDLDKMKIVEYSDTFKIAVPKAEGTDYRFSKQNPPFGPRINGAAIMQTNGPGFEIDGHTIRWANWVFHLAFDVRVGPIISLASIYDPEKHTYRSVLYRGHISELFVPYMDPTEEYYYKTFFDCGEFGFGQNAASLVPLADCPSNAVFMDGYYAAHDGSPVKVANAFCIFERHAGDIMWRHTELGIPNRVITEARPEVSLVVRMVATIGNYDHIIDWEFKPSGSIKAQVGLSGILEVKSTTFTNVDQINEEVYGTLLGDNTIGLNHDHFLTYRLDLDIDGVANSFVKQNLVTKHVNDNVSPRKSYWTVVSETAKTESEAKIRLGTAPSDLVIVNPNKKTKPGNHHGYRLIPGAATHPLLLEDDYPQIRGAFSKNNVWVTPYNKSEIWAGGKYVDQSQGQDTLAVWTLRDRKIENEDIVLWHVLGYHHSPCQEDFPVMPTLSAGFELRPANFFESNPVLKVLPPKPVRWPNCTAKP</sequence>
<evidence type="ECO:0000313" key="17">
    <source>
        <dbReference type="Proteomes" id="UP000807159"/>
    </source>
</evidence>
<dbReference type="Pfam" id="PF02727">
    <property type="entry name" value="Cu_amine_oxidN2"/>
    <property type="match status" value="1"/>
</dbReference>
<comment type="cofactor">
    <cofactor evidence="1">
        <name>Cu cation</name>
        <dbReference type="ChEBI" id="CHEBI:23378"/>
    </cofactor>
</comment>
<evidence type="ECO:0000256" key="7">
    <source>
        <dbReference type="ARBA" id="ARBA00023008"/>
    </source>
</evidence>
<evidence type="ECO:0000256" key="12">
    <source>
        <dbReference type="RuleBase" id="RU000672"/>
    </source>
</evidence>
<dbReference type="InterPro" id="IPR015798">
    <property type="entry name" value="Cu_amine_oxidase_C"/>
</dbReference>
<keyword evidence="5 10" id="KW-0801">TPQ</keyword>
<keyword evidence="17" id="KW-1185">Reference proteome</keyword>
<feature type="domain" description="Copper amine oxidase catalytic" evidence="13">
    <location>
        <begin position="257"/>
        <end position="669"/>
    </location>
</feature>
<comment type="caution">
    <text evidence="16">The sequence shown here is derived from an EMBL/GenBank/DDBJ whole genome shotgun (WGS) entry which is preliminary data.</text>
</comment>
<dbReference type="PANTHER" id="PTHR10638">
    <property type="entry name" value="COPPER AMINE OXIDASE"/>
    <property type="match status" value="1"/>
</dbReference>
<dbReference type="Proteomes" id="UP000807159">
    <property type="component" value="Chromosome 10"/>
</dbReference>
<dbReference type="InterPro" id="IPR015800">
    <property type="entry name" value="Cu_amine_oxidase_N2"/>
</dbReference>
<dbReference type="SUPFAM" id="SSF54416">
    <property type="entry name" value="Amine oxidase N-terminal region"/>
    <property type="match status" value="2"/>
</dbReference>
<dbReference type="PANTHER" id="PTHR10638:SF87">
    <property type="entry name" value="AMINE OXIDASE [COPPER-CONTAINING] ALPHA 2, PEROXISOMAL-RELATED"/>
    <property type="match status" value="1"/>
</dbReference>
<evidence type="ECO:0000259" key="15">
    <source>
        <dbReference type="Pfam" id="PF02728"/>
    </source>
</evidence>
<evidence type="ECO:0000256" key="9">
    <source>
        <dbReference type="ARBA" id="ARBA00048032"/>
    </source>
</evidence>
<keyword evidence="6 12" id="KW-0560">Oxidoreductase</keyword>
<comment type="cofactor">
    <cofactor evidence="12">
        <name>Cu cation</name>
        <dbReference type="ChEBI" id="CHEBI:23378"/>
    </cofactor>
    <text evidence="12">Contains 1 topaquinone per subunit.</text>
</comment>
<dbReference type="AlphaFoldDB" id="A0A8T2XS05"/>
<dbReference type="InterPro" id="IPR036460">
    <property type="entry name" value="Cu_amine_oxidase_C_sf"/>
</dbReference>
<dbReference type="Gene3D" id="2.70.98.20">
    <property type="entry name" value="Copper amine oxidase, catalytic domain"/>
    <property type="match status" value="1"/>
</dbReference>
<comment type="catalytic activity">
    <reaction evidence="9">
        <text>a primary methyl amine + O2 + H2O = an aldehyde + H2O2 + NH4(+)</text>
        <dbReference type="Rhea" id="RHEA:16153"/>
        <dbReference type="ChEBI" id="CHEBI:15377"/>
        <dbReference type="ChEBI" id="CHEBI:15379"/>
        <dbReference type="ChEBI" id="CHEBI:16240"/>
        <dbReference type="ChEBI" id="CHEBI:17478"/>
        <dbReference type="ChEBI" id="CHEBI:28938"/>
        <dbReference type="ChEBI" id="CHEBI:228804"/>
        <dbReference type="EC" id="1.4.3.21"/>
    </reaction>
</comment>
<protein>
    <recommendedName>
        <fullName evidence="12">Amine oxidase</fullName>
        <ecNumber evidence="12">1.4.3.-</ecNumber>
    </recommendedName>
</protein>
<evidence type="ECO:0000256" key="2">
    <source>
        <dbReference type="ARBA" id="ARBA00007983"/>
    </source>
</evidence>
<dbReference type="EMBL" id="JACEGQ020000010">
    <property type="protein sequence ID" value="KAH8495790.1"/>
    <property type="molecule type" value="Genomic_DNA"/>
</dbReference>
<dbReference type="FunFam" id="2.70.98.20:FF:000004">
    <property type="entry name" value="Amine oxidase"/>
    <property type="match status" value="1"/>
</dbReference>
<evidence type="ECO:0000256" key="6">
    <source>
        <dbReference type="ARBA" id="ARBA00023002"/>
    </source>
</evidence>
<feature type="domain" description="Copper amine oxidase N3-terminal" evidence="15">
    <location>
        <begin position="134"/>
        <end position="227"/>
    </location>
</feature>
<comment type="similarity">
    <text evidence="2 12">Belongs to the copper/topaquinone oxidase family.</text>
</comment>
<keyword evidence="8" id="KW-1015">Disulfide bond</keyword>
<keyword evidence="7 12" id="KW-0186">Copper</keyword>
<reference evidence="16" key="1">
    <citation type="journal article" date="2021" name="J. Hered.">
        <title>Genome Assembly of Salicaceae Populus deltoides (Eastern Cottonwood) I-69 Based on Nanopore Sequencing and Hi-C Technologies.</title>
        <authorList>
            <person name="Bai S."/>
            <person name="Wu H."/>
            <person name="Zhang J."/>
            <person name="Pan Z."/>
            <person name="Zhao W."/>
            <person name="Li Z."/>
            <person name="Tong C."/>
        </authorList>
    </citation>
    <scope>NUCLEOTIDE SEQUENCE</scope>
    <source>
        <tissue evidence="16">Leaf</tissue>
    </source>
</reference>
<feature type="active site" description="Schiff-base intermediate with substrate; via topaquinone" evidence="10">
    <location>
        <position position="422"/>
    </location>
</feature>